<feature type="domain" description="Fibrinogen C-terminal" evidence="1">
    <location>
        <begin position="66"/>
        <end position="146"/>
    </location>
</feature>
<name>A0A3M6USZ9_POCDA</name>
<dbReference type="InterPro" id="IPR036056">
    <property type="entry name" value="Fibrinogen-like_C"/>
</dbReference>
<feature type="non-terminal residue" evidence="2">
    <location>
        <position position="147"/>
    </location>
</feature>
<dbReference type="STRING" id="46731.A0A3M6USZ9"/>
<keyword evidence="3" id="KW-1185">Reference proteome</keyword>
<comment type="caution">
    <text evidence="2">The sequence shown here is derived from an EMBL/GenBank/DDBJ whole genome shotgun (WGS) entry which is preliminary data.</text>
</comment>
<organism evidence="2 3">
    <name type="scientific">Pocillopora damicornis</name>
    <name type="common">Cauliflower coral</name>
    <name type="synonym">Millepora damicornis</name>
    <dbReference type="NCBI Taxonomy" id="46731"/>
    <lineage>
        <taxon>Eukaryota</taxon>
        <taxon>Metazoa</taxon>
        <taxon>Cnidaria</taxon>
        <taxon>Anthozoa</taxon>
        <taxon>Hexacorallia</taxon>
        <taxon>Scleractinia</taxon>
        <taxon>Astrocoeniina</taxon>
        <taxon>Pocilloporidae</taxon>
        <taxon>Pocillopora</taxon>
    </lineage>
</organism>
<evidence type="ECO:0000313" key="3">
    <source>
        <dbReference type="Proteomes" id="UP000275408"/>
    </source>
</evidence>
<accession>A0A3M6USZ9</accession>
<dbReference type="Gene3D" id="3.90.215.10">
    <property type="entry name" value="Gamma Fibrinogen, chain A, domain 1"/>
    <property type="match status" value="1"/>
</dbReference>
<reference evidence="2 3" key="1">
    <citation type="journal article" date="2018" name="Sci. Rep.">
        <title>Comparative analysis of the Pocillopora damicornis genome highlights role of immune system in coral evolution.</title>
        <authorList>
            <person name="Cunning R."/>
            <person name="Bay R.A."/>
            <person name="Gillette P."/>
            <person name="Baker A.C."/>
            <person name="Traylor-Knowles N."/>
        </authorList>
    </citation>
    <scope>NUCLEOTIDE SEQUENCE [LARGE SCALE GENOMIC DNA]</scope>
    <source>
        <strain evidence="2">RSMAS</strain>
        <tissue evidence="2">Whole animal</tissue>
    </source>
</reference>
<dbReference type="Pfam" id="PF00147">
    <property type="entry name" value="Fibrinogen_C"/>
    <property type="match status" value="1"/>
</dbReference>
<evidence type="ECO:0000313" key="2">
    <source>
        <dbReference type="EMBL" id="RMX56775.1"/>
    </source>
</evidence>
<sequence length="147" mass="16461">MSKGRKSEPRLAIKFTKAILVVRPVAVEIHRAIQPLLDHCPSPANIFLVTKHLKLRSSTIRIYGINTTGTAGDSFTQHHGYPFTTKDQDNDSYDGKCAKGLKGAIHTWPVIAQTSMVTIIDGMQSSHADGVNWYHWKSYHYSARRAE</sequence>
<proteinExistence type="predicted"/>
<dbReference type="InterPro" id="IPR002181">
    <property type="entry name" value="Fibrinogen_a/b/g_C_dom"/>
</dbReference>
<dbReference type="AlphaFoldDB" id="A0A3M6USZ9"/>
<dbReference type="InterPro" id="IPR014716">
    <property type="entry name" value="Fibrinogen_a/b/g_C_1"/>
</dbReference>
<dbReference type="Gene3D" id="4.10.530.10">
    <property type="entry name" value="Gamma-fibrinogen Carboxyl Terminal Fragment, domain 2"/>
    <property type="match status" value="1"/>
</dbReference>
<evidence type="ECO:0000259" key="1">
    <source>
        <dbReference type="Pfam" id="PF00147"/>
    </source>
</evidence>
<dbReference type="Proteomes" id="UP000275408">
    <property type="component" value="Unassembled WGS sequence"/>
</dbReference>
<protein>
    <recommendedName>
        <fullName evidence="1">Fibrinogen C-terminal domain-containing protein</fullName>
    </recommendedName>
</protein>
<dbReference type="SUPFAM" id="SSF56496">
    <property type="entry name" value="Fibrinogen C-terminal domain-like"/>
    <property type="match status" value="1"/>
</dbReference>
<gene>
    <name evidence="2" type="ORF">pdam_00018062</name>
</gene>
<dbReference type="EMBL" id="RCHS01000797">
    <property type="protein sequence ID" value="RMX56775.1"/>
    <property type="molecule type" value="Genomic_DNA"/>
</dbReference>